<evidence type="ECO:0000259" key="5">
    <source>
        <dbReference type="Pfam" id="PF01420"/>
    </source>
</evidence>
<gene>
    <name evidence="6" type="ORF">GDZ32_04580</name>
</gene>
<evidence type="ECO:0000313" key="6">
    <source>
        <dbReference type="EMBL" id="MPW14283.1"/>
    </source>
</evidence>
<evidence type="ECO:0000256" key="3">
    <source>
        <dbReference type="ARBA" id="ARBA00023125"/>
    </source>
</evidence>
<dbReference type="Pfam" id="PF01420">
    <property type="entry name" value="Methylase_S"/>
    <property type="match status" value="2"/>
</dbReference>
<dbReference type="InterPro" id="IPR051212">
    <property type="entry name" value="Type-I_RE_S_subunit"/>
</dbReference>
<dbReference type="SUPFAM" id="SSF116734">
    <property type="entry name" value="DNA methylase specificity domain"/>
    <property type="match status" value="2"/>
</dbReference>
<feature type="domain" description="Type I restriction modification DNA specificity" evidence="5">
    <location>
        <begin position="75"/>
        <end position="251"/>
    </location>
</feature>
<evidence type="ECO:0000313" key="7">
    <source>
        <dbReference type="Proteomes" id="UP000430466"/>
    </source>
</evidence>
<comment type="similarity">
    <text evidence="1">Belongs to the type-I restriction system S methylase family.</text>
</comment>
<reference evidence="6 7" key="1">
    <citation type="submission" date="2019-10" db="EMBL/GenBank/DDBJ databases">
        <title>Draft genome sequences of Lactobacillus strains.</title>
        <authorList>
            <person name="Cho G.-S."/>
            <person name="Fagbemigun O."/>
            <person name="Brinks E."/>
            <person name="Franz C.M.A.P."/>
        </authorList>
    </citation>
    <scope>NUCLEOTIDE SEQUENCE [LARGE SCALE GENOMIC DNA]</scope>
    <source>
        <strain evidence="6 7">313</strain>
    </source>
</reference>
<dbReference type="GO" id="GO:0009307">
    <property type="term" value="P:DNA restriction-modification system"/>
    <property type="evidence" value="ECO:0007669"/>
    <property type="project" value="UniProtKB-KW"/>
</dbReference>
<accession>A0A6A7K165</accession>
<keyword evidence="3" id="KW-0238">DNA-binding</keyword>
<dbReference type="EMBL" id="WHOE01000026">
    <property type="protein sequence ID" value="MPW14283.1"/>
    <property type="molecule type" value="Genomic_DNA"/>
</dbReference>
<name>A0A6A7K165_LACHE</name>
<comment type="subunit">
    <text evidence="4">The methyltransferase is composed of M and S polypeptides.</text>
</comment>
<evidence type="ECO:0000256" key="1">
    <source>
        <dbReference type="ARBA" id="ARBA00010923"/>
    </source>
</evidence>
<evidence type="ECO:0000256" key="2">
    <source>
        <dbReference type="ARBA" id="ARBA00022747"/>
    </source>
</evidence>
<comment type="caution">
    <text evidence="6">The sequence shown here is derived from an EMBL/GenBank/DDBJ whole genome shotgun (WGS) entry which is preliminary data.</text>
</comment>
<dbReference type="InterPro" id="IPR000055">
    <property type="entry name" value="Restrct_endonuc_typeI_TRD"/>
</dbReference>
<keyword evidence="6" id="KW-0540">Nuclease</keyword>
<organism evidence="6 7">
    <name type="scientific">Lactobacillus helveticus</name>
    <name type="common">Lactobacillus suntoryeus</name>
    <dbReference type="NCBI Taxonomy" id="1587"/>
    <lineage>
        <taxon>Bacteria</taxon>
        <taxon>Bacillati</taxon>
        <taxon>Bacillota</taxon>
        <taxon>Bacilli</taxon>
        <taxon>Lactobacillales</taxon>
        <taxon>Lactobacillaceae</taxon>
        <taxon>Lactobacillus</taxon>
    </lineage>
</organism>
<protein>
    <submittedName>
        <fullName evidence="6">Restriction endonuclease subunit S</fullName>
    </submittedName>
</protein>
<dbReference type="PANTHER" id="PTHR43140">
    <property type="entry name" value="TYPE-1 RESTRICTION ENZYME ECOKI SPECIFICITY PROTEIN"/>
    <property type="match status" value="1"/>
</dbReference>
<dbReference type="RefSeq" id="WP_408582023.1">
    <property type="nucleotide sequence ID" value="NZ_WHOE01000026.1"/>
</dbReference>
<sequence>MKTNSLDFDAQALREKILDLAMRGKLVPQDPNDEPASVLLEKIKAEKAELIKEKKIKKTKPLPPITDDEKPFAIPDSWEWFRLGDILSLENGAIRRGPFGSSLKKAYFVPKSKNTYKVYEQGNAIHKSIDYGNYYISQQKFKELSSFAIRPKDIIISGAGTIGKTYILPTNAPEGVINQALIRVRLNNNLISNEYFLLAFQQKIGLLNKKAKGTAIKNMFSISHMKNDLIWALPPLSEQSRIAAKIAQLFALLRKVETSTQQYAKLQTLLKSKVLDLAMRGKLVKQDPTDEPASVLLEKIKAEKQELIKEKKIKKTKPLPPITDDEKPFDIPDSWEWVRLGDLVAPVEYAMADGPFGSNLKKADYTDQPEVRIVQLSNIGENGWKDNNVKYTTFEHLKLIQRSEVFPGNIVIAKMMPAGRAILIPNKDKKYVLSSDAVKFIPNDLLNKQFLLDAINSNAYRNQVNQKLQGTTRPRTSLKKLKNFILPTPPLEEQERITREISKLLALALM</sequence>
<proteinExistence type="inferred from homology"/>
<keyword evidence="6" id="KW-0255">Endonuclease</keyword>
<evidence type="ECO:0000256" key="4">
    <source>
        <dbReference type="ARBA" id="ARBA00038652"/>
    </source>
</evidence>
<feature type="domain" description="Type I restriction modification DNA specificity" evidence="5">
    <location>
        <begin position="332"/>
        <end position="506"/>
    </location>
</feature>
<dbReference type="PANTHER" id="PTHR43140:SF1">
    <property type="entry name" value="TYPE I RESTRICTION ENZYME ECOKI SPECIFICITY SUBUNIT"/>
    <property type="match status" value="1"/>
</dbReference>
<dbReference type="InterPro" id="IPR044946">
    <property type="entry name" value="Restrct_endonuc_typeI_TRD_sf"/>
</dbReference>
<dbReference type="GO" id="GO:0004519">
    <property type="term" value="F:endonuclease activity"/>
    <property type="evidence" value="ECO:0007669"/>
    <property type="project" value="UniProtKB-KW"/>
</dbReference>
<keyword evidence="2" id="KW-0680">Restriction system</keyword>
<keyword evidence="6" id="KW-0378">Hydrolase</keyword>
<dbReference type="Gene3D" id="3.90.220.20">
    <property type="entry name" value="DNA methylase specificity domains"/>
    <property type="match status" value="2"/>
</dbReference>
<dbReference type="AlphaFoldDB" id="A0A6A7K165"/>
<dbReference type="Proteomes" id="UP000430466">
    <property type="component" value="Unassembled WGS sequence"/>
</dbReference>
<dbReference type="GO" id="GO:0003677">
    <property type="term" value="F:DNA binding"/>
    <property type="evidence" value="ECO:0007669"/>
    <property type="project" value="UniProtKB-KW"/>
</dbReference>